<dbReference type="EMBL" id="UINC01015214">
    <property type="protein sequence ID" value="SVA64226.1"/>
    <property type="molecule type" value="Genomic_DNA"/>
</dbReference>
<dbReference type="SUPFAM" id="SSF46626">
    <property type="entry name" value="Cytochrome c"/>
    <property type="match status" value="2"/>
</dbReference>
<dbReference type="GO" id="GO:0020037">
    <property type="term" value="F:heme binding"/>
    <property type="evidence" value="ECO:0007669"/>
    <property type="project" value="InterPro"/>
</dbReference>
<evidence type="ECO:0000259" key="4">
    <source>
        <dbReference type="PROSITE" id="PS51007"/>
    </source>
</evidence>
<evidence type="ECO:0000313" key="5">
    <source>
        <dbReference type="EMBL" id="SVA64226.1"/>
    </source>
</evidence>
<dbReference type="InterPro" id="IPR013427">
    <property type="entry name" value="Haem-bd_dom_put"/>
</dbReference>
<accession>A0A381XHK0</accession>
<keyword evidence="2" id="KW-0479">Metal-binding</keyword>
<dbReference type="PANTHER" id="PTHR33546">
    <property type="entry name" value="LARGE, MULTIFUNCTIONAL SECRETED PROTEIN-RELATED"/>
    <property type="match status" value="1"/>
</dbReference>
<keyword evidence="3" id="KW-0408">Iron</keyword>
<dbReference type="InterPro" id="IPR009056">
    <property type="entry name" value="Cyt_c-like_dom"/>
</dbReference>
<proteinExistence type="predicted"/>
<feature type="domain" description="Cytochrome c" evidence="4">
    <location>
        <begin position="38"/>
        <end position="118"/>
    </location>
</feature>
<name>A0A381XHK0_9ZZZZ</name>
<dbReference type="NCBIfam" id="TIGR02603">
    <property type="entry name" value="CxxCH_TIGR02603"/>
    <property type="match status" value="1"/>
</dbReference>
<dbReference type="Pfam" id="PF13442">
    <property type="entry name" value="Cytochrome_CBB3"/>
    <property type="match status" value="1"/>
</dbReference>
<dbReference type="AlphaFoldDB" id="A0A381XHK0"/>
<dbReference type="GO" id="GO:0046872">
    <property type="term" value="F:metal ion binding"/>
    <property type="evidence" value="ECO:0007669"/>
    <property type="project" value="UniProtKB-KW"/>
</dbReference>
<dbReference type="PANTHER" id="PTHR33546:SF1">
    <property type="entry name" value="LARGE, MULTIFUNCTIONAL SECRETED PROTEIN"/>
    <property type="match status" value="1"/>
</dbReference>
<reference evidence="5" key="1">
    <citation type="submission" date="2018-05" db="EMBL/GenBank/DDBJ databases">
        <authorList>
            <person name="Lanie J.A."/>
            <person name="Ng W.-L."/>
            <person name="Kazmierczak K.M."/>
            <person name="Andrzejewski T.M."/>
            <person name="Davidsen T.M."/>
            <person name="Wayne K.J."/>
            <person name="Tettelin H."/>
            <person name="Glass J.I."/>
            <person name="Rusch D."/>
            <person name="Podicherti R."/>
            <person name="Tsui H.-C.T."/>
            <person name="Winkler M.E."/>
        </authorList>
    </citation>
    <scope>NUCLEOTIDE SEQUENCE</scope>
</reference>
<sequence length="266" mass="29022">MLRKALHAGIIGLLINGMIGSVPALSGQEQDNPYTTGQDIQSGEQLFGRNCSRCHGLEAGGGERGPDLRTGGFQHSSTDAGLFAVIADGIPNTEMVGIGRSRSEQSVWQLVAYLRSLNSEVRVEVAGNPSIGEELYGGKGDCSSCHMIDGEGGRHGPDLSAIGDRRSPDQLLSDLLTPSERVQQRWWTMRVMHQDGTEVEGLRMNEGTYSVRILDAEDNLWSFLKRDLRQSERTETSSMPAYGESFTSGELEDLVAYLYGLSRGIR</sequence>
<feature type="domain" description="Cytochrome c" evidence="4">
    <location>
        <begin position="127"/>
        <end position="262"/>
    </location>
</feature>
<evidence type="ECO:0000256" key="2">
    <source>
        <dbReference type="ARBA" id="ARBA00022723"/>
    </source>
</evidence>
<gene>
    <name evidence="5" type="ORF">METZ01_LOCUS117080</name>
</gene>
<dbReference type="GO" id="GO:0009055">
    <property type="term" value="F:electron transfer activity"/>
    <property type="evidence" value="ECO:0007669"/>
    <property type="project" value="InterPro"/>
</dbReference>
<evidence type="ECO:0000256" key="3">
    <source>
        <dbReference type="ARBA" id="ARBA00023004"/>
    </source>
</evidence>
<keyword evidence="1" id="KW-0349">Heme</keyword>
<protein>
    <recommendedName>
        <fullName evidence="4">Cytochrome c domain-containing protein</fullName>
    </recommendedName>
</protein>
<dbReference type="Gene3D" id="1.10.760.10">
    <property type="entry name" value="Cytochrome c-like domain"/>
    <property type="match status" value="2"/>
</dbReference>
<organism evidence="5">
    <name type="scientific">marine metagenome</name>
    <dbReference type="NCBI Taxonomy" id="408172"/>
    <lineage>
        <taxon>unclassified sequences</taxon>
        <taxon>metagenomes</taxon>
        <taxon>ecological metagenomes</taxon>
    </lineage>
</organism>
<evidence type="ECO:0000256" key="1">
    <source>
        <dbReference type="ARBA" id="ARBA00022617"/>
    </source>
</evidence>
<dbReference type="Pfam" id="PF00034">
    <property type="entry name" value="Cytochrom_C"/>
    <property type="match status" value="1"/>
</dbReference>
<dbReference type="InterPro" id="IPR036909">
    <property type="entry name" value="Cyt_c-like_dom_sf"/>
</dbReference>
<dbReference type="PROSITE" id="PS51007">
    <property type="entry name" value="CYTC"/>
    <property type="match status" value="2"/>
</dbReference>